<name>A0A8D9EJ90_9HEMI</name>
<reference evidence="8" key="1">
    <citation type="submission" date="2021-05" db="EMBL/GenBank/DDBJ databases">
        <authorList>
            <person name="Alioto T."/>
            <person name="Alioto T."/>
            <person name="Gomez Garrido J."/>
        </authorList>
    </citation>
    <scope>NUCLEOTIDE SEQUENCE</scope>
</reference>
<dbReference type="GO" id="GO:0008835">
    <property type="term" value="F:diaminohydroxyphosphoribosylaminopyrimidine deaminase activity"/>
    <property type="evidence" value="ECO:0007669"/>
    <property type="project" value="InterPro"/>
</dbReference>
<sequence length="318" mass="36477">MNKNIKLNKIQLKIDKLYINRAFQLSYLGNFSSMPNPSVGCIIVKKNKIIGEGIHMFSGGPHAEINALRDTIKKVINSTIYVTLEPCIYYGLTPPCVKAIIYSGIKRVVIAVKDPNPKILGNSFKILKNAGLQVSYISINFKNKNNIGFFKRMITGLPYIKLKYGISLDGRTALLSGVSKWITSIDSRINVQKLRSQCSAILSTSNTILFDNPSFKIHLKYINKLFNNLYPFKNLRQPLIIIIDSKNKIKPKHKIIKEKREVLLIRFKKDKKKWPNNVHQIIFNYENFVIPLLENSNRYSYSLCEDTNLVKLQNNIQN</sequence>
<dbReference type="NCBIfam" id="TIGR00326">
    <property type="entry name" value="eubact_ribD"/>
    <property type="match status" value="1"/>
</dbReference>
<proteinExistence type="predicted"/>
<evidence type="ECO:0000256" key="6">
    <source>
        <dbReference type="ARBA" id="ARBA00023268"/>
    </source>
</evidence>
<dbReference type="InterPro" id="IPR024072">
    <property type="entry name" value="DHFR-like_dom_sf"/>
</dbReference>
<evidence type="ECO:0000259" key="7">
    <source>
        <dbReference type="PROSITE" id="PS51747"/>
    </source>
</evidence>
<dbReference type="SUPFAM" id="SSF53597">
    <property type="entry name" value="Dihydrofolate reductase-like"/>
    <property type="match status" value="1"/>
</dbReference>
<dbReference type="GO" id="GO:0008270">
    <property type="term" value="F:zinc ion binding"/>
    <property type="evidence" value="ECO:0007669"/>
    <property type="project" value="InterPro"/>
</dbReference>
<dbReference type="GO" id="GO:0008703">
    <property type="term" value="F:5-amino-6-(5-phosphoribosylamino)uracil reductase activity"/>
    <property type="evidence" value="ECO:0007669"/>
    <property type="project" value="InterPro"/>
</dbReference>
<dbReference type="InterPro" id="IPR002734">
    <property type="entry name" value="RibDG_C"/>
</dbReference>
<dbReference type="SUPFAM" id="SSF53927">
    <property type="entry name" value="Cytidine deaminase-like"/>
    <property type="match status" value="1"/>
</dbReference>
<evidence type="ECO:0000313" key="8">
    <source>
        <dbReference type="EMBL" id="CAG6754604.1"/>
    </source>
</evidence>
<dbReference type="Gene3D" id="3.40.140.10">
    <property type="entry name" value="Cytidine Deaminase, domain 2"/>
    <property type="match status" value="1"/>
</dbReference>
<dbReference type="EMBL" id="HBUF01539709">
    <property type="protein sequence ID" value="CAG6754604.1"/>
    <property type="molecule type" value="Transcribed_RNA"/>
</dbReference>
<dbReference type="InterPro" id="IPR004794">
    <property type="entry name" value="Eubact_RibD"/>
</dbReference>
<protein>
    <submittedName>
        <fullName evidence="8">Riboflavin biosynthesis protein RibD</fullName>
    </submittedName>
</protein>
<feature type="domain" description="CMP/dCMP-type deaminase" evidence="7">
    <location>
        <begin position="13"/>
        <end position="127"/>
    </location>
</feature>
<keyword evidence="4" id="KW-0479">Metal-binding</keyword>
<comment type="pathway">
    <text evidence="1">Cofactor biosynthesis; riboflavin biosynthesis; 5-amino-6-(D-ribitylamino)uracil from GTP: step 2/4.</text>
</comment>
<dbReference type="InterPro" id="IPR016193">
    <property type="entry name" value="Cytidine_deaminase-like"/>
</dbReference>
<dbReference type="GO" id="GO:0009231">
    <property type="term" value="P:riboflavin biosynthetic process"/>
    <property type="evidence" value="ECO:0007669"/>
    <property type="project" value="UniProtKB-UniPathway"/>
</dbReference>
<evidence type="ECO:0000256" key="5">
    <source>
        <dbReference type="ARBA" id="ARBA00022833"/>
    </source>
</evidence>
<dbReference type="InterPro" id="IPR002125">
    <property type="entry name" value="CMP_dCMP_dom"/>
</dbReference>
<keyword evidence="6" id="KW-0511">Multifunctional enzyme</keyword>
<organism evidence="8">
    <name type="scientific">Cacopsylla melanoneura</name>
    <dbReference type="NCBI Taxonomy" id="428564"/>
    <lineage>
        <taxon>Eukaryota</taxon>
        <taxon>Metazoa</taxon>
        <taxon>Ecdysozoa</taxon>
        <taxon>Arthropoda</taxon>
        <taxon>Hexapoda</taxon>
        <taxon>Insecta</taxon>
        <taxon>Pterygota</taxon>
        <taxon>Neoptera</taxon>
        <taxon>Paraneoptera</taxon>
        <taxon>Hemiptera</taxon>
        <taxon>Sternorrhyncha</taxon>
        <taxon>Psylloidea</taxon>
        <taxon>Psyllidae</taxon>
        <taxon>Psyllinae</taxon>
        <taxon>Cacopsylla</taxon>
    </lineage>
</organism>
<keyword evidence="3" id="KW-0686">Riboflavin biosynthesis</keyword>
<dbReference type="PANTHER" id="PTHR11079:SF162">
    <property type="entry name" value="RIBOFLAVIN BIOSYNTHESIS PROTEIN PYRD, CHLOROPLASTIC"/>
    <property type="match status" value="1"/>
</dbReference>
<comment type="pathway">
    <text evidence="2">Cofactor biosynthesis; riboflavin biosynthesis; 5-amino-6-(D-ribitylamino)uracil from GTP: step 3/4.</text>
</comment>
<dbReference type="PROSITE" id="PS51747">
    <property type="entry name" value="CYT_DCMP_DEAMINASES_2"/>
    <property type="match status" value="1"/>
</dbReference>
<dbReference type="CDD" id="cd01284">
    <property type="entry name" value="Riboflavin_deaminase-reductase"/>
    <property type="match status" value="1"/>
</dbReference>
<dbReference type="PIRSF" id="PIRSF006769">
    <property type="entry name" value="RibD"/>
    <property type="match status" value="1"/>
</dbReference>
<keyword evidence="5" id="KW-0862">Zinc</keyword>
<dbReference type="Pfam" id="PF00383">
    <property type="entry name" value="dCMP_cyt_deam_1"/>
    <property type="match status" value="1"/>
</dbReference>
<evidence type="ECO:0000256" key="1">
    <source>
        <dbReference type="ARBA" id="ARBA00004882"/>
    </source>
</evidence>
<dbReference type="AlphaFoldDB" id="A0A8D9EJ90"/>
<evidence type="ECO:0000256" key="3">
    <source>
        <dbReference type="ARBA" id="ARBA00022619"/>
    </source>
</evidence>
<dbReference type="PROSITE" id="PS00903">
    <property type="entry name" value="CYT_DCMP_DEAMINASES_1"/>
    <property type="match status" value="1"/>
</dbReference>
<dbReference type="UniPathway" id="UPA00275">
    <property type="reaction ID" value="UER00401"/>
</dbReference>
<dbReference type="Gene3D" id="3.40.430.10">
    <property type="entry name" value="Dihydrofolate Reductase, subunit A"/>
    <property type="match status" value="1"/>
</dbReference>
<dbReference type="PANTHER" id="PTHR11079">
    <property type="entry name" value="CYTOSINE DEAMINASE FAMILY MEMBER"/>
    <property type="match status" value="1"/>
</dbReference>
<evidence type="ECO:0000256" key="2">
    <source>
        <dbReference type="ARBA" id="ARBA00004910"/>
    </source>
</evidence>
<dbReference type="InterPro" id="IPR016192">
    <property type="entry name" value="APOBEC/CMP_deaminase_Zn-bd"/>
</dbReference>
<evidence type="ECO:0000256" key="4">
    <source>
        <dbReference type="ARBA" id="ARBA00022723"/>
    </source>
</evidence>
<dbReference type="Pfam" id="PF01872">
    <property type="entry name" value="RibD_C"/>
    <property type="match status" value="1"/>
</dbReference>
<accession>A0A8D9EJ90</accession>